<dbReference type="STRING" id="1454001.AW08_02317"/>
<accession>A0A011MBU9</accession>
<dbReference type="Pfam" id="PF01527">
    <property type="entry name" value="HTH_Tnp_1"/>
    <property type="match status" value="1"/>
</dbReference>
<protein>
    <recommendedName>
        <fullName evidence="3">Transposase</fullName>
    </recommendedName>
</protein>
<dbReference type="EMBL" id="JFAX01000012">
    <property type="protein sequence ID" value="EXI67213.1"/>
    <property type="molecule type" value="Genomic_DNA"/>
</dbReference>
<dbReference type="InterPro" id="IPR002514">
    <property type="entry name" value="Transposase_8"/>
</dbReference>
<reference evidence="1" key="1">
    <citation type="submission" date="2014-02" db="EMBL/GenBank/DDBJ databases">
        <title>Expanding our view of genomic diversity in Candidatus Accumulibacter clades.</title>
        <authorList>
            <person name="Skennerton C.T."/>
            <person name="Barr J.J."/>
            <person name="Slater F.R."/>
            <person name="Bond P.L."/>
            <person name="Tyson G.W."/>
        </authorList>
    </citation>
    <scope>NUCLEOTIDE SEQUENCE [LARGE SCALE GENOMIC DNA]</scope>
</reference>
<dbReference type="Proteomes" id="UP000020218">
    <property type="component" value="Unassembled WGS sequence"/>
</dbReference>
<comment type="caution">
    <text evidence="1">The sequence shown here is derived from an EMBL/GenBank/DDBJ whole genome shotgun (WGS) entry which is preliminary data.</text>
</comment>
<evidence type="ECO:0000313" key="1">
    <source>
        <dbReference type="EMBL" id="EXI67213.1"/>
    </source>
</evidence>
<gene>
    <name evidence="1" type="ORF">AW08_02317</name>
</gene>
<name>A0A011MBU9_9PROT</name>
<proteinExistence type="predicted"/>
<keyword evidence="2" id="KW-1185">Reference proteome</keyword>
<evidence type="ECO:0008006" key="3">
    <source>
        <dbReference type="Google" id="ProtNLM"/>
    </source>
</evidence>
<organism evidence="1 2">
    <name type="scientific">Candidatus Accumulibacter adjunctus</name>
    <dbReference type="NCBI Taxonomy" id="1454001"/>
    <lineage>
        <taxon>Bacteria</taxon>
        <taxon>Pseudomonadati</taxon>
        <taxon>Pseudomonadota</taxon>
        <taxon>Betaproteobacteria</taxon>
        <taxon>Candidatus Accumulibacter</taxon>
    </lineage>
</organism>
<dbReference type="AlphaFoldDB" id="A0A011MBU9"/>
<dbReference type="NCBIfam" id="NF047593">
    <property type="entry name" value="IS66_ISAeme5_TnpA"/>
    <property type="match status" value="1"/>
</dbReference>
<sequence>METTSRRLRVKRGAEQWRVLLSRFDGSGLSVAEFCAREGISDSSFHRWRSRLRAASSSQPERAAPAVFLDAGVLQRVPASAARLELALDLGGGLQLSLVRG</sequence>
<evidence type="ECO:0000313" key="2">
    <source>
        <dbReference type="Proteomes" id="UP000020218"/>
    </source>
</evidence>
<dbReference type="PATRIC" id="fig|1454001.3.peg.2318"/>